<keyword evidence="1" id="KW-1185">Reference proteome</keyword>
<dbReference type="Proteomes" id="UP000515154">
    <property type="component" value="Linkage group LG18"/>
</dbReference>
<proteinExistence type="predicted"/>
<dbReference type="KEGG" id="osn:115221600"/>
<sequence>MHILGQIIRENTVYAASYRTLREVELHAEQHAPQEERPMFVVNLVLNTDLTADRRKYNLPTDNKKAMVFSNTDGEPSFHRDFKVHPRNNEVPMISLNILSPNLNPMTYVLYFPYGEPG</sequence>
<evidence type="ECO:0000313" key="1">
    <source>
        <dbReference type="Proteomes" id="UP000515154"/>
    </source>
</evidence>
<dbReference type="RefSeq" id="XP_029647660.1">
    <property type="nucleotide sequence ID" value="XM_029791800.1"/>
</dbReference>
<dbReference type="AlphaFoldDB" id="A0A6P7TBE9"/>
<name>A0A6P7TBE9_9MOLL</name>
<accession>A0A6P7TBE9</accession>
<gene>
    <name evidence="2" type="primary">LOC115221600</name>
</gene>
<evidence type="ECO:0000313" key="2">
    <source>
        <dbReference type="RefSeq" id="XP_029647660.1"/>
    </source>
</evidence>
<protein>
    <submittedName>
        <fullName evidence="2">Uncharacterized protein LOC115221600</fullName>
    </submittedName>
</protein>
<organism evidence="1 2">
    <name type="scientific">Octopus sinensis</name>
    <name type="common">East Asian common octopus</name>
    <dbReference type="NCBI Taxonomy" id="2607531"/>
    <lineage>
        <taxon>Eukaryota</taxon>
        <taxon>Metazoa</taxon>
        <taxon>Spiralia</taxon>
        <taxon>Lophotrochozoa</taxon>
        <taxon>Mollusca</taxon>
        <taxon>Cephalopoda</taxon>
        <taxon>Coleoidea</taxon>
        <taxon>Octopodiformes</taxon>
        <taxon>Octopoda</taxon>
        <taxon>Incirrata</taxon>
        <taxon>Octopodidae</taxon>
        <taxon>Octopus</taxon>
    </lineage>
</organism>
<reference evidence="2" key="1">
    <citation type="submission" date="2025-08" db="UniProtKB">
        <authorList>
            <consortium name="RefSeq"/>
        </authorList>
    </citation>
    <scope>IDENTIFICATION</scope>
</reference>